<dbReference type="RefSeq" id="WP_087357635.1">
    <property type="nucleotide sequence ID" value="NZ_JACJKO010000019.1"/>
</dbReference>
<keyword evidence="1" id="KW-1133">Transmembrane helix</keyword>
<sequence>MKKKDIIFIIGLCIVIGIMYLVYELTQKEKNGEIEVYYHNEVIETIDISKDQTYTFEGDYGVFHLEVKDHQYRAINVECPNHDCEKVGWVKEGSSRSIICAPNDIYVIQPDLESSH</sequence>
<gene>
    <name evidence="2" type="ORF">B5E75_04715</name>
</gene>
<organism evidence="2 3">
    <name type="scientific">Massilimicrobiota timonensis</name>
    <dbReference type="NCBI Taxonomy" id="1776392"/>
    <lineage>
        <taxon>Bacteria</taxon>
        <taxon>Bacillati</taxon>
        <taxon>Bacillota</taxon>
        <taxon>Erysipelotrichia</taxon>
        <taxon>Erysipelotrichales</taxon>
        <taxon>Erysipelotrichaceae</taxon>
        <taxon>Massilimicrobiota</taxon>
    </lineage>
</organism>
<keyword evidence="1" id="KW-0472">Membrane</keyword>
<dbReference type="InterPro" id="IPR038690">
    <property type="entry name" value="NusG_2_sf"/>
</dbReference>
<evidence type="ECO:0000313" key="2">
    <source>
        <dbReference type="EMBL" id="OUQ35135.1"/>
    </source>
</evidence>
<dbReference type="Gene3D" id="2.60.320.10">
    <property type="entry name" value="N-utilization substance G protein NusG, insert domain"/>
    <property type="match status" value="1"/>
</dbReference>
<dbReference type="Pfam" id="PF07009">
    <property type="entry name" value="NusG_II"/>
    <property type="match status" value="1"/>
</dbReference>
<dbReference type="CDD" id="cd09910">
    <property type="entry name" value="NGN-insert_like"/>
    <property type="match status" value="1"/>
</dbReference>
<reference evidence="2 3" key="1">
    <citation type="journal article" date="2018" name="BMC Genomics">
        <title>Whole genome sequencing and function prediction of 133 gut anaerobes isolated from chicken caecum in pure cultures.</title>
        <authorList>
            <person name="Medvecky M."/>
            <person name="Cejkova D."/>
            <person name="Polansky O."/>
            <person name="Karasova D."/>
            <person name="Kubasova T."/>
            <person name="Cizek A."/>
            <person name="Rychlik I."/>
        </authorList>
    </citation>
    <scope>NUCLEOTIDE SEQUENCE [LARGE SCALE GENOMIC DNA]</scope>
    <source>
        <strain evidence="2 3">An13</strain>
    </source>
</reference>
<accession>A0A1Y4SYZ1</accession>
<protein>
    <submittedName>
        <fullName evidence="2">Uncharacterized protein</fullName>
    </submittedName>
</protein>
<proteinExistence type="predicted"/>
<keyword evidence="1" id="KW-0812">Transmembrane</keyword>
<feature type="transmembrane region" description="Helical" evidence="1">
    <location>
        <begin position="6"/>
        <end position="23"/>
    </location>
</feature>
<keyword evidence="3" id="KW-1185">Reference proteome</keyword>
<dbReference type="OrthoDB" id="47603at2"/>
<evidence type="ECO:0000256" key="1">
    <source>
        <dbReference type="SAM" id="Phobius"/>
    </source>
</evidence>
<evidence type="ECO:0000313" key="3">
    <source>
        <dbReference type="Proteomes" id="UP000195305"/>
    </source>
</evidence>
<name>A0A1Y4SYZ1_9FIRM</name>
<dbReference type="EMBL" id="NFLJ01000010">
    <property type="protein sequence ID" value="OUQ35135.1"/>
    <property type="molecule type" value="Genomic_DNA"/>
</dbReference>
<dbReference type="AlphaFoldDB" id="A0A1Y4SYZ1"/>
<comment type="caution">
    <text evidence="2">The sequence shown here is derived from an EMBL/GenBank/DDBJ whole genome shotgun (WGS) entry which is preliminary data.</text>
</comment>
<dbReference type="Proteomes" id="UP000195305">
    <property type="component" value="Unassembled WGS sequence"/>
</dbReference>